<name>A0A166BDX9_9HYPH</name>
<evidence type="ECO:0000313" key="1">
    <source>
        <dbReference type="EMBL" id="KZL22167.1"/>
    </source>
</evidence>
<dbReference type="SUPFAM" id="SSF46689">
    <property type="entry name" value="Homeodomain-like"/>
    <property type="match status" value="1"/>
</dbReference>
<reference evidence="1 2" key="1">
    <citation type="journal article" date="2016" name="Front. Microbiol.">
        <title>Comparative Genomic Analysis Reveals a Diverse Repertoire of Genes Involved in Prokaryote-Eukaryote Interactions within the Pseudovibrio Genus.</title>
        <authorList>
            <person name="Romano S."/>
            <person name="Fernandez-Guerra A."/>
            <person name="Reen F.J."/>
            <person name="Glockner F.O."/>
            <person name="Crowley S.P."/>
            <person name="O'Sullivan O."/>
            <person name="Cotter P.D."/>
            <person name="Adams C."/>
            <person name="Dobson A.D."/>
            <person name="O'Gara F."/>
        </authorList>
    </citation>
    <scope>NUCLEOTIDE SEQUENCE [LARGE SCALE GENOMIC DNA]</scope>
    <source>
        <strain evidence="1 2">Ad2</strain>
    </source>
</reference>
<keyword evidence="2" id="KW-1185">Reference proteome</keyword>
<accession>A0A166BDX9</accession>
<gene>
    <name evidence="1" type="ORF">PsAD2_00193</name>
</gene>
<proteinExistence type="predicted"/>
<protein>
    <recommendedName>
        <fullName evidence="3">HTH tetR-type domain-containing protein</fullName>
    </recommendedName>
</protein>
<dbReference type="AlphaFoldDB" id="A0A166BDX9"/>
<dbReference type="Gene3D" id="1.10.357.10">
    <property type="entry name" value="Tetracycline Repressor, domain 2"/>
    <property type="match status" value="1"/>
</dbReference>
<sequence>MALMKAPTCANFSQITGMAKPSFYANFGGKEEFFLRTLQRYAQVVAEPLLQALLSEDVSTRAEFQRLLMTIASTVATKGGREDASYPPAVWNTQACQKNYAM</sequence>
<dbReference type="InterPro" id="IPR009057">
    <property type="entry name" value="Homeodomain-like_sf"/>
</dbReference>
<dbReference type="Proteomes" id="UP000076577">
    <property type="component" value="Unassembled WGS sequence"/>
</dbReference>
<evidence type="ECO:0000313" key="2">
    <source>
        <dbReference type="Proteomes" id="UP000076577"/>
    </source>
</evidence>
<organism evidence="1 2">
    <name type="scientific">Pseudovibrio axinellae</name>
    <dbReference type="NCBI Taxonomy" id="989403"/>
    <lineage>
        <taxon>Bacteria</taxon>
        <taxon>Pseudomonadati</taxon>
        <taxon>Pseudomonadota</taxon>
        <taxon>Alphaproteobacteria</taxon>
        <taxon>Hyphomicrobiales</taxon>
        <taxon>Stappiaceae</taxon>
        <taxon>Pseudovibrio</taxon>
    </lineage>
</organism>
<comment type="caution">
    <text evidence="1">The sequence shown here is derived from an EMBL/GenBank/DDBJ whole genome shotgun (WGS) entry which is preliminary data.</text>
</comment>
<evidence type="ECO:0008006" key="3">
    <source>
        <dbReference type="Google" id="ProtNLM"/>
    </source>
</evidence>
<dbReference type="EMBL" id="LMCB01000001">
    <property type="protein sequence ID" value="KZL22167.1"/>
    <property type="molecule type" value="Genomic_DNA"/>
</dbReference>